<dbReference type="OMA" id="HKRIRIF"/>
<evidence type="ECO:0000313" key="3">
    <source>
        <dbReference type="EMBL" id="GAA94483.1"/>
    </source>
</evidence>
<dbReference type="InterPro" id="IPR012677">
    <property type="entry name" value="Nucleotide-bd_a/b_plait_sf"/>
</dbReference>
<dbReference type="OrthoDB" id="5418203at2759"/>
<dbReference type="EMBL" id="BABT02000037">
    <property type="protein sequence ID" value="GAA94483.1"/>
    <property type="molecule type" value="Genomic_DNA"/>
</dbReference>
<feature type="compositionally biased region" description="Polar residues" evidence="1">
    <location>
        <begin position="126"/>
        <end position="151"/>
    </location>
</feature>
<feature type="region of interest" description="Disordered" evidence="1">
    <location>
        <begin position="997"/>
        <end position="1143"/>
    </location>
</feature>
<reference evidence="3 4" key="2">
    <citation type="journal article" date="2012" name="Open Biol.">
        <title>Characteristics of nucleosomes and linker DNA regions on the genome of the basidiomycete Mixia osmundae revealed by mono- and dinucleosome mapping.</title>
        <authorList>
            <person name="Nishida H."/>
            <person name="Kondo S."/>
            <person name="Matsumoto T."/>
            <person name="Suzuki Y."/>
            <person name="Yoshikawa H."/>
            <person name="Taylor T.D."/>
            <person name="Sugiyama J."/>
        </authorList>
    </citation>
    <scope>NUCLEOTIDE SEQUENCE [LARGE SCALE GENOMIC DNA]</scope>
    <source>
        <strain evidence="4">CBS 9802 / IAM 14324 / JCM 22182 / KY 12970</strain>
    </source>
</reference>
<organism evidence="3 4">
    <name type="scientific">Mixia osmundae (strain CBS 9802 / IAM 14324 / JCM 22182 / KY 12970)</name>
    <dbReference type="NCBI Taxonomy" id="764103"/>
    <lineage>
        <taxon>Eukaryota</taxon>
        <taxon>Fungi</taxon>
        <taxon>Dikarya</taxon>
        <taxon>Basidiomycota</taxon>
        <taxon>Pucciniomycotina</taxon>
        <taxon>Mixiomycetes</taxon>
        <taxon>Mixiales</taxon>
        <taxon>Mixiaceae</taxon>
        <taxon>Mixia</taxon>
    </lineage>
</organism>
<feature type="compositionally biased region" description="Basic residues" evidence="1">
    <location>
        <begin position="347"/>
        <end position="356"/>
    </location>
</feature>
<dbReference type="HOGENOM" id="CLU_277436_0_0_1"/>
<name>G7DV73_MIXOS</name>
<keyword evidence="4" id="KW-1185">Reference proteome</keyword>
<feature type="compositionally biased region" description="Basic and acidic residues" evidence="1">
    <location>
        <begin position="363"/>
        <end position="386"/>
    </location>
</feature>
<feature type="region of interest" description="Disordered" evidence="1">
    <location>
        <begin position="435"/>
        <end position="485"/>
    </location>
</feature>
<dbReference type="AlphaFoldDB" id="G7DV73"/>
<sequence>MSRPNIEVLDHRKGNLGQRSTMRQLVDLLPAWLWLLLILVASIVIRQRWRVFQGKRRARASLLAQRRRAGIPDKDRRPWKLAIADVEAKRRQERRDAATTNAVPSMQRPQSGVDTPQRSHRPSLGQHLSNYPLSGTSTPRHMSYRSPNGSARGSAYMSPVRDVLSARPLSPQRDAQFPRASPSVAEWPSRSNAAIGATARRDLPAYENSFASSYVSPAMMRRNMQMRVPPSPASRIRDANMMIADDNATDSSQQVETKRRRRIETDGNDEEAQWADRHMDDDDPASTRADDVPPSKKGTQQRQRKRKEHNEDEEASSPQKQARRRPASPSKHSKRKASDEPDETPSPRKRSPKQARKTTVTGDVKRKAGEEWTNADGDRFRLDSDGIERKLVLIREVKPKFRMPADSKHPDRNLMHKVLVEKWLTEAEYDEAKRKQVLGWQPDPDDAPTSPHTTARSPIENGPSSPASMDMSDNSSFFTRGTGKPLRGRLSSVSASLVNSPSMSSLLGANGRLRLASGIANPSSPLRSDSRNLSKVRAALEDPSKLREIPALPRSRTFGKLKMSDYVKSAAMNEPVPVPVPALALASAPSPLPTASAATPTAAPGIFAFGAAAKEEVNKPATSFSFAPAAVTSTVSPAPAATTPSTAPATTSQPPVFTFDAPTKPAAPKADSTPTQPSTPAAPMFSFGAPSNAAAAPKPTSPAPIFNFGASAAQSNKKNEPASQPIFSFGSTAPSKTDASAPSVPNFNFGSTASAAPAAGSASPFNFGAAPPGQPAASTAPTAAPAAPVFSFGATAAQPATPAAKPAFNFGTPAAASSPAQPFTFGTPAAATTTPAFTFGAPDTGASLHITTSSAKMGTQFVPTHHHQSSFSSIPAFPPSGFAPAASSSVLPTAGLPQPTRILVLKGFSVELKTKDIQGLFSEWEDDRGGYKIKWVDDETCLLIFADAGVCKRAYLTLLASWDESLPESITHLTNPDKPPATLRAYRGDDAANIIQSVQTRPRSRSNASHSRKSSTVGGTQHGRKESFANGRPSHGRNMSTASVGGTPLPPIMSRSNSAGNATSPRKAEGESPPAAVPPTSPVRNRIGAEGNRLVTNSLGGQRHAARAAAESARSSSAEPTDNSPRASERERSVSPTIERIDE</sequence>
<dbReference type="Proteomes" id="UP000009131">
    <property type="component" value="Unassembled WGS sequence"/>
</dbReference>
<keyword evidence="2" id="KW-1133">Transmembrane helix</keyword>
<feature type="compositionally biased region" description="Basic and acidic residues" evidence="1">
    <location>
        <begin position="1127"/>
        <end position="1143"/>
    </location>
</feature>
<feature type="compositionally biased region" description="Polar residues" evidence="1">
    <location>
        <begin position="450"/>
        <end position="479"/>
    </location>
</feature>
<feature type="region of interest" description="Disordered" evidence="1">
    <location>
        <begin position="244"/>
        <end position="386"/>
    </location>
</feature>
<dbReference type="STRING" id="764103.G7DV73"/>
<feature type="compositionally biased region" description="Basic residues" evidence="1">
    <location>
        <begin position="321"/>
        <end position="335"/>
    </location>
</feature>
<protein>
    <submittedName>
        <fullName evidence="3">Uncharacterized protein</fullName>
    </submittedName>
</protein>
<dbReference type="Gene3D" id="3.30.70.330">
    <property type="match status" value="1"/>
</dbReference>
<evidence type="ECO:0000313" key="4">
    <source>
        <dbReference type="Proteomes" id="UP000009131"/>
    </source>
</evidence>
<keyword evidence="2" id="KW-0472">Membrane</keyword>
<feature type="compositionally biased region" description="Polar residues" evidence="1">
    <location>
        <begin position="1054"/>
        <end position="1064"/>
    </location>
</feature>
<evidence type="ECO:0000256" key="2">
    <source>
        <dbReference type="SAM" id="Phobius"/>
    </source>
</evidence>
<feature type="region of interest" description="Disordered" evidence="1">
    <location>
        <begin position="90"/>
        <end position="155"/>
    </location>
</feature>
<feature type="region of interest" description="Disordered" evidence="1">
    <location>
        <begin position="636"/>
        <end position="700"/>
    </location>
</feature>
<feature type="region of interest" description="Disordered" evidence="1">
    <location>
        <begin position="715"/>
        <end position="741"/>
    </location>
</feature>
<feature type="compositionally biased region" description="Polar residues" evidence="1">
    <location>
        <begin position="98"/>
        <end position="116"/>
    </location>
</feature>
<proteinExistence type="predicted"/>
<keyword evidence="2" id="KW-0812">Transmembrane</keyword>
<gene>
    <name evidence="3" type="primary">Mo01135</name>
    <name evidence="3" type="ORF">E5Q_01135</name>
</gene>
<dbReference type="RefSeq" id="XP_014570729.1">
    <property type="nucleotide sequence ID" value="XM_014715243.1"/>
</dbReference>
<feature type="transmembrane region" description="Helical" evidence="2">
    <location>
        <begin position="31"/>
        <end position="49"/>
    </location>
</feature>
<feature type="compositionally biased region" description="Low complexity" evidence="1">
    <location>
        <begin position="636"/>
        <end position="698"/>
    </location>
</feature>
<dbReference type="eggNOG" id="ENOG502S7TE">
    <property type="taxonomic scope" value="Eukaryota"/>
</dbReference>
<accession>G7DV73</accession>
<dbReference type="InParanoid" id="G7DV73"/>
<reference evidence="3 4" key="1">
    <citation type="journal article" date="2011" name="J. Gen. Appl. Microbiol.">
        <title>Draft genome sequencing of the enigmatic basidiomycete Mixia osmundae.</title>
        <authorList>
            <person name="Nishida H."/>
            <person name="Nagatsuka Y."/>
            <person name="Sugiyama J."/>
        </authorList>
    </citation>
    <scope>NUCLEOTIDE SEQUENCE [LARGE SCALE GENOMIC DNA]</scope>
    <source>
        <strain evidence="4">CBS 9802 / IAM 14324 / JCM 22182 / KY 12970</strain>
    </source>
</reference>
<evidence type="ECO:0000256" key="1">
    <source>
        <dbReference type="SAM" id="MobiDB-lite"/>
    </source>
</evidence>
<feature type="compositionally biased region" description="Low complexity" evidence="1">
    <location>
        <begin position="1107"/>
        <end position="1119"/>
    </location>
</feature>
<comment type="caution">
    <text evidence="3">The sequence shown here is derived from an EMBL/GenBank/DDBJ whole genome shotgun (WGS) entry which is preliminary data.</text>
</comment>